<evidence type="ECO:0000256" key="11">
    <source>
        <dbReference type="ARBA" id="ARBA00023033"/>
    </source>
</evidence>
<evidence type="ECO:0000256" key="9">
    <source>
        <dbReference type="ARBA" id="ARBA00023002"/>
    </source>
</evidence>
<dbReference type="PRINTS" id="PR00385">
    <property type="entry name" value="P450"/>
</dbReference>
<keyword evidence="7" id="KW-0479">Metal-binding</keyword>
<keyword evidence="5" id="KW-0349">Heme</keyword>
<dbReference type="Pfam" id="PF00067">
    <property type="entry name" value="p450"/>
    <property type="match status" value="1"/>
</dbReference>
<proteinExistence type="inferred from homology"/>
<dbReference type="InterPro" id="IPR001128">
    <property type="entry name" value="Cyt_P450"/>
</dbReference>
<protein>
    <recommendedName>
        <fullName evidence="16">Cytochrome P450</fullName>
    </recommendedName>
</protein>
<dbReference type="Gene3D" id="1.10.630.10">
    <property type="entry name" value="Cytochrome P450"/>
    <property type="match status" value="1"/>
</dbReference>
<sequence>MHPVLVFIQAAVIYATSWVLWRTFRSCFIRSTLADLPGPPRDSWLTGNLSKVYSPDGIPWHHAMRKKYGRAFRVHGLFGDEQVYISDPRALHHIAIKDQYIYEETSMFTEGNRLIFGDGLLSTNGEAHKKQRRLLNPVFAVSHLRHLMPIFYPITYQLRDVLDHLLEDGPREIDMLNWMSRTALEYIGQGGLGYSFDGFNPEDNNQYSRAVKDLFPAVFRFAVVRQYVPYLVKIGPPRLRRFLLELIPSEALQRVKDIVDIMHHTSVNIFHAKKSAAESGDEAISRQIGAGKDLMSVLLKANSLADANDRLPDHELLAQMNTLIFAAHDTTSSSLARILHVLALHPKEQALLRDEVLAARAERQGADFSYDELMALPYLDAVVRESLRLYAPFTFISRTARKEIVLPLATPIPVKNPSPNCPSHINSICIKPNTNIILGLGAANCDPLIWGEDADDWVPGRWLNRSWEEVAKERLPGIYSGIMTFMGGGRACIGARFSIIEISVSGCCLRACNVLTALPLLEIVLTMLVEKYKFELPKEEIIWRNNSMATPTTRGRERSTPNLPLKVSLA</sequence>
<evidence type="ECO:0000256" key="6">
    <source>
        <dbReference type="ARBA" id="ARBA00022692"/>
    </source>
</evidence>
<keyword evidence="12" id="KW-0472">Membrane</keyword>
<evidence type="ECO:0000313" key="15">
    <source>
        <dbReference type="Proteomes" id="UP001556367"/>
    </source>
</evidence>
<evidence type="ECO:0000256" key="2">
    <source>
        <dbReference type="ARBA" id="ARBA00004370"/>
    </source>
</evidence>
<evidence type="ECO:0000313" key="14">
    <source>
        <dbReference type="EMBL" id="KAL0950074.1"/>
    </source>
</evidence>
<dbReference type="EMBL" id="JASNQZ010000012">
    <property type="protein sequence ID" value="KAL0950074.1"/>
    <property type="molecule type" value="Genomic_DNA"/>
</dbReference>
<name>A0ABR3J355_9AGAR</name>
<feature type="region of interest" description="Disordered" evidence="13">
    <location>
        <begin position="550"/>
        <end position="570"/>
    </location>
</feature>
<keyword evidence="15" id="KW-1185">Reference proteome</keyword>
<dbReference type="InterPro" id="IPR036396">
    <property type="entry name" value="Cyt_P450_sf"/>
</dbReference>
<evidence type="ECO:0000256" key="10">
    <source>
        <dbReference type="ARBA" id="ARBA00023004"/>
    </source>
</evidence>
<dbReference type="PANTHER" id="PTHR24305">
    <property type="entry name" value="CYTOCHROME P450"/>
    <property type="match status" value="1"/>
</dbReference>
<reference evidence="15" key="1">
    <citation type="submission" date="2024-06" db="EMBL/GenBank/DDBJ databases">
        <title>Multi-omics analyses provide insights into the biosynthesis of the anticancer antibiotic pleurotin in Hohenbuehelia grisea.</title>
        <authorList>
            <person name="Weaver J.A."/>
            <person name="Alberti F."/>
        </authorList>
    </citation>
    <scope>NUCLEOTIDE SEQUENCE [LARGE SCALE GENOMIC DNA]</scope>
    <source>
        <strain evidence="15">T-177</strain>
    </source>
</reference>
<dbReference type="PANTHER" id="PTHR24305:SF166">
    <property type="entry name" value="CYTOCHROME P450 12A4, MITOCHONDRIAL-RELATED"/>
    <property type="match status" value="1"/>
</dbReference>
<evidence type="ECO:0000256" key="12">
    <source>
        <dbReference type="ARBA" id="ARBA00023136"/>
    </source>
</evidence>
<dbReference type="CDD" id="cd11069">
    <property type="entry name" value="CYP_FUM15-like"/>
    <property type="match status" value="1"/>
</dbReference>
<keyword evidence="8" id="KW-1133">Transmembrane helix</keyword>
<accession>A0ABR3J355</accession>
<dbReference type="InterPro" id="IPR050121">
    <property type="entry name" value="Cytochrome_P450_monoxygenase"/>
</dbReference>
<keyword evidence="10" id="KW-0408">Iron</keyword>
<evidence type="ECO:0000256" key="5">
    <source>
        <dbReference type="ARBA" id="ARBA00022617"/>
    </source>
</evidence>
<evidence type="ECO:0000256" key="8">
    <source>
        <dbReference type="ARBA" id="ARBA00022989"/>
    </source>
</evidence>
<keyword evidence="6" id="KW-0812">Transmembrane</keyword>
<evidence type="ECO:0000256" key="4">
    <source>
        <dbReference type="ARBA" id="ARBA00010617"/>
    </source>
</evidence>
<dbReference type="Proteomes" id="UP001556367">
    <property type="component" value="Unassembled WGS sequence"/>
</dbReference>
<evidence type="ECO:0000256" key="3">
    <source>
        <dbReference type="ARBA" id="ARBA00004721"/>
    </source>
</evidence>
<keyword evidence="11" id="KW-0503">Monooxygenase</keyword>
<organism evidence="14 15">
    <name type="scientific">Hohenbuehelia grisea</name>
    <dbReference type="NCBI Taxonomy" id="104357"/>
    <lineage>
        <taxon>Eukaryota</taxon>
        <taxon>Fungi</taxon>
        <taxon>Dikarya</taxon>
        <taxon>Basidiomycota</taxon>
        <taxon>Agaricomycotina</taxon>
        <taxon>Agaricomycetes</taxon>
        <taxon>Agaricomycetidae</taxon>
        <taxon>Agaricales</taxon>
        <taxon>Pleurotineae</taxon>
        <taxon>Pleurotaceae</taxon>
        <taxon>Hohenbuehelia</taxon>
    </lineage>
</organism>
<dbReference type="SUPFAM" id="SSF48264">
    <property type="entry name" value="Cytochrome P450"/>
    <property type="match status" value="1"/>
</dbReference>
<evidence type="ECO:0008006" key="16">
    <source>
        <dbReference type="Google" id="ProtNLM"/>
    </source>
</evidence>
<evidence type="ECO:0000256" key="7">
    <source>
        <dbReference type="ARBA" id="ARBA00022723"/>
    </source>
</evidence>
<comment type="pathway">
    <text evidence="3">Secondary metabolite biosynthesis; terpenoid biosynthesis.</text>
</comment>
<comment type="caution">
    <text evidence="14">The sequence shown here is derived from an EMBL/GenBank/DDBJ whole genome shotgun (WGS) entry which is preliminary data.</text>
</comment>
<comment type="similarity">
    <text evidence="4">Belongs to the cytochrome P450 family.</text>
</comment>
<keyword evidence="9" id="KW-0560">Oxidoreductase</keyword>
<gene>
    <name evidence="14" type="ORF">HGRIS_010078</name>
</gene>
<comment type="cofactor">
    <cofactor evidence="1">
        <name>heme</name>
        <dbReference type="ChEBI" id="CHEBI:30413"/>
    </cofactor>
</comment>
<evidence type="ECO:0000256" key="13">
    <source>
        <dbReference type="SAM" id="MobiDB-lite"/>
    </source>
</evidence>
<comment type="subcellular location">
    <subcellularLocation>
        <location evidence="2">Membrane</location>
    </subcellularLocation>
</comment>
<evidence type="ECO:0000256" key="1">
    <source>
        <dbReference type="ARBA" id="ARBA00001971"/>
    </source>
</evidence>